<dbReference type="AlphaFoldDB" id="A0A1X3IYV7"/>
<name>A0A1X3IYV7_ECOLX</name>
<evidence type="ECO:0000313" key="2">
    <source>
        <dbReference type="Proteomes" id="UP000193942"/>
    </source>
</evidence>
<gene>
    <name evidence="1" type="ORF">ECXG_04860</name>
</gene>
<proteinExistence type="predicted"/>
<organism evidence="1 2">
    <name type="scientific">Escherichia coli TA447</name>
    <dbReference type="NCBI Taxonomy" id="656447"/>
    <lineage>
        <taxon>Bacteria</taxon>
        <taxon>Pseudomonadati</taxon>
        <taxon>Pseudomonadota</taxon>
        <taxon>Gammaproteobacteria</taxon>
        <taxon>Enterobacterales</taxon>
        <taxon>Enterobacteriaceae</taxon>
        <taxon>Escherichia</taxon>
    </lineage>
</organism>
<reference evidence="1 2" key="1">
    <citation type="submission" date="2010-04" db="EMBL/GenBank/DDBJ databases">
        <title>The Genome Sequence of Escherichia coli TA447.</title>
        <authorList>
            <consortium name="The Broad Institute Genome Sequencing Platform"/>
            <consortium name="The Broad Institute Genome Sequencing Center for Infectious Disease"/>
            <person name="Feldgarden M."/>
            <person name="Gordon D.M."/>
            <person name="Johnson J.R."/>
            <person name="Johnston B.D."/>
            <person name="Young S."/>
            <person name="Zeng Q."/>
            <person name="Koehrsen M."/>
            <person name="Alvarado L."/>
            <person name="Berlin A.M."/>
            <person name="Borenstein D."/>
            <person name="Chapman S.B."/>
            <person name="Chen Z."/>
            <person name="Engels R."/>
            <person name="Freedman E."/>
            <person name="Gellesch M."/>
            <person name="Goldberg J."/>
            <person name="Griggs A."/>
            <person name="Gujja S."/>
            <person name="Heilman E.R."/>
            <person name="Heiman D.I."/>
            <person name="Hepburn T.A."/>
            <person name="Howarth C."/>
            <person name="Jen D."/>
            <person name="Larson L."/>
            <person name="Mehta T."/>
            <person name="Park D."/>
            <person name="Pearson M."/>
            <person name="Richards J."/>
            <person name="Roberts A."/>
            <person name="Saif S."/>
            <person name="Shea T.D."/>
            <person name="Shenoy N."/>
            <person name="Sisk P."/>
            <person name="Stolte C."/>
            <person name="Sykes S.N."/>
            <person name="Walk T."/>
            <person name="White J."/>
            <person name="Yandava C."/>
            <person name="Haas B."/>
            <person name="Henn M.R."/>
            <person name="Nusbaum C."/>
            <person name="Birren B."/>
        </authorList>
    </citation>
    <scope>NUCLEOTIDE SEQUENCE [LARGE SCALE GENOMIC DNA]</scope>
    <source>
        <strain evidence="1 2">TA447</strain>
    </source>
</reference>
<dbReference type="EMBL" id="ADIZ01000029">
    <property type="protein sequence ID" value="OSK93128.1"/>
    <property type="molecule type" value="Genomic_DNA"/>
</dbReference>
<protein>
    <submittedName>
        <fullName evidence="1">Uncharacterized protein</fullName>
    </submittedName>
</protein>
<dbReference type="Proteomes" id="UP000193942">
    <property type="component" value="Unassembled WGS sequence"/>
</dbReference>
<comment type="caution">
    <text evidence="1">The sequence shown here is derived from an EMBL/GenBank/DDBJ whole genome shotgun (WGS) entry which is preliminary data.</text>
</comment>
<accession>A0A1X3IYV7</accession>
<sequence length="249" mass="29852">MSHMSQIFFDTIDNDQYDFMTEWNTAVMDKWVAENIGLSRCKDEAELFETKWFDYRDMHPLMATCLFTEAYKRQYSNIMLTHGREHFETAPFTTGLKRLPYLELSTANKTSLWKARQFADRYCCSYDYFISTVLSAAARRLWDKLPRPQHLWQPELIEIFEEKLARRATTRLDDSLVSFKHMGDMQFNPIQESYFEWILERLRTIPRSKRIRAIFSAIWLMEIVPERLISAHFPEELEEARRFIDPLSN</sequence>
<evidence type="ECO:0000313" key="1">
    <source>
        <dbReference type="EMBL" id="OSK93128.1"/>
    </source>
</evidence>